<evidence type="ECO:0000313" key="1">
    <source>
        <dbReference type="EMBL" id="ALU25365.1"/>
    </source>
</evidence>
<evidence type="ECO:0000313" key="2">
    <source>
        <dbReference type="Proteomes" id="UP000069030"/>
    </source>
</evidence>
<accession>A0A0S7E860</accession>
<protein>
    <submittedName>
        <fullName evidence="1">Uncharacterized protein</fullName>
    </submittedName>
</protein>
<dbReference type="InterPro" id="IPR027396">
    <property type="entry name" value="DsrEFH-like"/>
</dbReference>
<dbReference type="Gene3D" id="3.40.1260.10">
    <property type="entry name" value="DsrEFH-like"/>
    <property type="match status" value="1"/>
</dbReference>
<dbReference type="KEGG" id="mod:AS202_04000"/>
<gene>
    <name evidence="1" type="ORF">AS202_04000</name>
</gene>
<dbReference type="PANTHER" id="PTHR37691:SF1">
    <property type="entry name" value="BLR3518 PROTEIN"/>
    <property type="match status" value="1"/>
</dbReference>
<dbReference type="SUPFAM" id="SSF75169">
    <property type="entry name" value="DsrEFH-like"/>
    <property type="match status" value="1"/>
</dbReference>
<dbReference type="PANTHER" id="PTHR37691">
    <property type="entry name" value="BLR3518 PROTEIN"/>
    <property type="match status" value="1"/>
</dbReference>
<dbReference type="InterPro" id="IPR003787">
    <property type="entry name" value="Sulphur_relay_DsrE/F-like"/>
</dbReference>
<dbReference type="EMBL" id="CP013690">
    <property type="protein sequence ID" value="ALU25365.1"/>
    <property type="molecule type" value="Genomic_DNA"/>
</dbReference>
<dbReference type="eggNOG" id="COG1416">
    <property type="taxonomic scope" value="Bacteria"/>
</dbReference>
<dbReference type="Pfam" id="PF02635">
    <property type="entry name" value="DsrE"/>
    <property type="match status" value="1"/>
</dbReference>
<proteinExistence type="predicted"/>
<dbReference type="Proteomes" id="UP000069030">
    <property type="component" value="Chromosome"/>
</dbReference>
<reference evidence="1 2" key="1">
    <citation type="journal article" date="2016" name="J. Zhejiang Univ. Sci. B">
        <title>Antibiotic resistance mechanisms of Myroides sp.</title>
        <authorList>
            <person name="Hu S."/>
            <person name="Yuan S."/>
            <person name="Qu H."/>
            <person name="Jiang T."/>
            <person name="Zhou Y."/>
            <person name="Wang M."/>
            <person name="Ming D."/>
        </authorList>
    </citation>
    <scope>NUCLEOTIDE SEQUENCE [LARGE SCALE GENOMIC DNA]</scope>
    <source>
        <strain evidence="1 2">PR63039</strain>
    </source>
</reference>
<organism evidence="1 2">
    <name type="scientific">Myroides odoratimimus</name>
    <dbReference type="NCBI Taxonomy" id="76832"/>
    <lineage>
        <taxon>Bacteria</taxon>
        <taxon>Pseudomonadati</taxon>
        <taxon>Bacteroidota</taxon>
        <taxon>Flavobacteriia</taxon>
        <taxon>Flavobacteriales</taxon>
        <taxon>Flavobacteriaceae</taxon>
        <taxon>Myroides</taxon>
    </lineage>
</organism>
<dbReference type="RefSeq" id="WP_006259764.1">
    <property type="nucleotide sequence ID" value="NZ_BCMQ01000005.1"/>
</dbReference>
<sequence>MKNTKHNVVFQLNTDNINEQNALMTYVSNVRNHWKEDVTIQVVVHGPGIGMLRKSKTMVGEPLKAVMQKGIQFFACENTINARKIDKSDIIENVGFVPSGLVYIIEKQEEGWSYIKCNF</sequence>
<name>A0A0S7E860_9FLAO</name>
<dbReference type="AlphaFoldDB" id="A0A0S7E860"/>